<dbReference type="EMBL" id="MCGH01000002">
    <property type="protein sequence ID" value="ODM04973.1"/>
    <property type="molecule type" value="Genomic_DNA"/>
</dbReference>
<dbReference type="SUPFAM" id="SSF53850">
    <property type="entry name" value="Periplasmic binding protein-like II"/>
    <property type="match status" value="1"/>
</dbReference>
<organism evidence="2 3">
    <name type="scientific">Eisenbergiella tayi</name>
    <dbReference type="NCBI Taxonomy" id="1432052"/>
    <lineage>
        <taxon>Bacteria</taxon>
        <taxon>Bacillati</taxon>
        <taxon>Bacillota</taxon>
        <taxon>Clostridia</taxon>
        <taxon>Lachnospirales</taxon>
        <taxon>Lachnospiraceae</taxon>
        <taxon>Eisenbergiella</taxon>
    </lineage>
</organism>
<protein>
    <recommendedName>
        <fullName evidence="4">ABC transporter substrate-binding protein</fullName>
    </recommendedName>
</protein>
<dbReference type="PROSITE" id="PS51257">
    <property type="entry name" value="PROKAR_LIPOPROTEIN"/>
    <property type="match status" value="1"/>
</dbReference>
<keyword evidence="1" id="KW-0732">Signal</keyword>
<evidence type="ECO:0008006" key="4">
    <source>
        <dbReference type="Google" id="ProtNLM"/>
    </source>
</evidence>
<name>A0A1E3A888_9FIRM</name>
<accession>A0A1E3A888</accession>
<dbReference type="PATRIC" id="fig|1432052.4.peg.964"/>
<feature type="signal peptide" evidence="1">
    <location>
        <begin position="1"/>
        <end position="25"/>
    </location>
</feature>
<dbReference type="AlphaFoldDB" id="A0A1E3A888"/>
<reference evidence="2 3" key="1">
    <citation type="submission" date="2016-07" db="EMBL/GenBank/DDBJ databases">
        <title>Characterization of isolates of Eisenbergiella tayi derived from blood cultures, using whole genome sequencing.</title>
        <authorList>
            <person name="Burdz T."/>
            <person name="Wiebe D."/>
            <person name="Huynh C."/>
            <person name="Bernard K."/>
        </authorList>
    </citation>
    <scope>NUCLEOTIDE SEQUENCE [LARGE SCALE GENOMIC DNA]</scope>
    <source>
        <strain evidence="2 3">NML 110608</strain>
    </source>
</reference>
<feature type="chain" id="PRO_5009122738" description="ABC transporter substrate-binding protein" evidence="1">
    <location>
        <begin position="26"/>
        <end position="579"/>
    </location>
</feature>
<gene>
    <name evidence="2" type="ORF">BEI61_00855</name>
</gene>
<evidence type="ECO:0000313" key="2">
    <source>
        <dbReference type="EMBL" id="ODM04973.1"/>
    </source>
</evidence>
<evidence type="ECO:0000256" key="1">
    <source>
        <dbReference type="SAM" id="SignalP"/>
    </source>
</evidence>
<dbReference type="Gene3D" id="3.40.190.10">
    <property type="entry name" value="Periplasmic binding protein-like II"/>
    <property type="match status" value="2"/>
</dbReference>
<proteinExistence type="predicted"/>
<dbReference type="Proteomes" id="UP000094067">
    <property type="component" value="Unassembled WGS sequence"/>
</dbReference>
<dbReference type="RefSeq" id="WP_069151399.1">
    <property type="nucleotide sequence ID" value="NZ_MCGH01000002.1"/>
</dbReference>
<comment type="caution">
    <text evidence="2">The sequence shown here is derived from an EMBL/GenBank/DDBJ whole genome shotgun (WGS) entry which is preliminary data.</text>
</comment>
<sequence length="579" mass="65764">MKKRIKKTLSVLALCTLVFAVTGCAKEKEANLYEEFIVVDVFDSLANFQGIQSGWFAEIVKDKFNMELNIIAPNVSGGGDTLFEIRSAAGNLGDLVICSAENGILQDMVTAGLIIDMEPYLKNRQIMRFKDAIYDLNNNVSQPGIYAIPSELSMNSPLVPMENPDPVYGPYIRWDLYKELGYPQIDTLEDLLPVLKQMQELEPAADNGEKTYAFSFFKDWDSNLMNAVKQPCCFYGYDEYGFVLVKADSSDYQSIIDPDSLYVRVLKWYFDANQMGLVDPESSTQTFESFETKYKEGQLLFCTWPWVAQPAYNTQERTKEGKGFMMADIGDMVIYSYGCSPVGNQKVVMSIGSKAEDPERLAAFVDWLYSPEGIRNNRAQTSGGMAGPEGLCWEYGEDGPYLTDFGKKALLGEDAEVPEEWGKGTWSEGISALNYSTVASCELDEKGYPYAYLLWDSVRNMNISPLEIDWREKMGAETTMEYLQKNNKILVSPGTGYMAPQENSEMAAIRRQCRKVIQEYSWNMVFAADEAEFNRLYEQMCKEVKELGYETMLDIDLWNAKKKEDARWEAVRNYEETDK</sequence>
<evidence type="ECO:0000313" key="3">
    <source>
        <dbReference type="Proteomes" id="UP000094067"/>
    </source>
</evidence>